<accession>A0A0P9D0C8</accession>
<evidence type="ECO:0000256" key="1">
    <source>
        <dbReference type="PROSITE-ProRule" id="PRU01122"/>
    </source>
</evidence>
<feature type="domain" description="Lon proteolytic" evidence="2">
    <location>
        <begin position="1"/>
        <end position="94"/>
    </location>
</feature>
<dbReference type="GO" id="GO:0030163">
    <property type="term" value="P:protein catabolic process"/>
    <property type="evidence" value="ECO:0007669"/>
    <property type="project" value="InterPro"/>
</dbReference>
<dbReference type="PANTHER" id="PTHR10046">
    <property type="entry name" value="ATP DEPENDENT LON PROTEASE FAMILY MEMBER"/>
    <property type="match status" value="1"/>
</dbReference>
<evidence type="ECO:0000259" key="2">
    <source>
        <dbReference type="PROSITE" id="PS51786"/>
    </source>
</evidence>
<dbReference type="GO" id="GO:0004252">
    <property type="term" value="F:serine-type endopeptidase activity"/>
    <property type="evidence" value="ECO:0007669"/>
    <property type="project" value="InterPro"/>
</dbReference>
<keyword evidence="4" id="KW-1185">Reference proteome</keyword>
<dbReference type="AlphaFoldDB" id="A0A0P9D0C8"/>
<reference evidence="3 4" key="1">
    <citation type="submission" date="2015-09" db="EMBL/GenBank/DDBJ databases">
        <title>Draft genome sequence of Kouleothrix aurantiaca JCM 19913.</title>
        <authorList>
            <person name="Hemp J."/>
        </authorList>
    </citation>
    <scope>NUCLEOTIDE SEQUENCE [LARGE SCALE GENOMIC DNA]</scope>
    <source>
        <strain evidence="3 4">COM-B</strain>
    </source>
</reference>
<dbReference type="InterPro" id="IPR020568">
    <property type="entry name" value="Ribosomal_Su5_D2-typ_SF"/>
</dbReference>
<dbReference type="PROSITE" id="PS51786">
    <property type="entry name" value="LON_PROTEOLYTIC"/>
    <property type="match status" value="1"/>
</dbReference>
<comment type="caution">
    <text evidence="1">Lacks conserved residue(s) required for the propagation of feature annotation.</text>
</comment>
<dbReference type="Gene3D" id="3.30.230.10">
    <property type="match status" value="1"/>
</dbReference>
<dbReference type="InterPro" id="IPR008269">
    <property type="entry name" value="Lon_proteolytic"/>
</dbReference>
<dbReference type="GO" id="GO:0005524">
    <property type="term" value="F:ATP binding"/>
    <property type="evidence" value="ECO:0007669"/>
    <property type="project" value="InterPro"/>
</dbReference>
<feature type="non-terminal residue" evidence="3">
    <location>
        <position position="1"/>
    </location>
</feature>
<organism evidence="3 4">
    <name type="scientific">Kouleothrix aurantiaca</name>
    <dbReference type="NCBI Taxonomy" id="186479"/>
    <lineage>
        <taxon>Bacteria</taxon>
        <taxon>Bacillati</taxon>
        <taxon>Chloroflexota</taxon>
        <taxon>Chloroflexia</taxon>
        <taxon>Chloroflexales</taxon>
        <taxon>Roseiflexineae</taxon>
        <taxon>Roseiflexaceae</taxon>
        <taxon>Kouleothrix</taxon>
    </lineage>
</organism>
<dbReference type="Pfam" id="PF05362">
    <property type="entry name" value="Lon_C"/>
    <property type="match status" value="1"/>
</dbReference>
<dbReference type="Proteomes" id="UP000050509">
    <property type="component" value="Unassembled WGS sequence"/>
</dbReference>
<dbReference type="InterPro" id="IPR014721">
    <property type="entry name" value="Ribsml_uS5_D2-typ_fold_subgr"/>
</dbReference>
<dbReference type="SUPFAM" id="SSF54211">
    <property type="entry name" value="Ribosomal protein S5 domain 2-like"/>
    <property type="match status" value="1"/>
</dbReference>
<sequence length="107" mass="11081">AGTAMATALVSLLTGRPVRDSVAMTGEITLRGKVLPIGGVKEKVLAAHRAGLRTVILPQRNAPDLDELPPEVRADLTFVLAERMDDVLAAALAAAPTEAPATPDAHP</sequence>
<name>A0A0P9D0C8_9CHLR</name>
<dbReference type="InterPro" id="IPR027065">
    <property type="entry name" value="Lon_Prtase"/>
</dbReference>
<dbReference type="EMBL" id="LJCR01002342">
    <property type="protein sequence ID" value="KPV48868.1"/>
    <property type="molecule type" value="Genomic_DNA"/>
</dbReference>
<evidence type="ECO:0000313" key="3">
    <source>
        <dbReference type="EMBL" id="KPV48868.1"/>
    </source>
</evidence>
<protein>
    <recommendedName>
        <fullName evidence="2">Lon proteolytic domain-containing protein</fullName>
    </recommendedName>
</protein>
<dbReference type="PATRIC" id="fig|186479.3.peg.4633"/>
<dbReference type="PRINTS" id="PR00830">
    <property type="entry name" value="ENDOLAPTASE"/>
</dbReference>
<evidence type="ECO:0000313" key="4">
    <source>
        <dbReference type="Proteomes" id="UP000050509"/>
    </source>
</evidence>
<comment type="caution">
    <text evidence="3">The sequence shown here is derived from an EMBL/GenBank/DDBJ whole genome shotgun (WGS) entry which is preliminary data.</text>
</comment>
<proteinExistence type="predicted"/>
<dbReference type="GO" id="GO:0006508">
    <property type="term" value="P:proteolysis"/>
    <property type="evidence" value="ECO:0007669"/>
    <property type="project" value="InterPro"/>
</dbReference>
<gene>
    <name evidence="3" type="ORF">SE17_35750</name>
</gene>
<dbReference type="GO" id="GO:0004176">
    <property type="term" value="F:ATP-dependent peptidase activity"/>
    <property type="evidence" value="ECO:0007669"/>
    <property type="project" value="InterPro"/>
</dbReference>